<dbReference type="SUPFAM" id="SSF47413">
    <property type="entry name" value="lambda repressor-like DNA-binding domains"/>
    <property type="match status" value="1"/>
</dbReference>
<evidence type="ECO:0000256" key="2">
    <source>
        <dbReference type="ARBA" id="ARBA00023125"/>
    </source>
</evidence>
<dbReference type="CDD" id="cd00093">
    <property type="entry name" value="HTH_XRE"/>
    <property type="match status" value="1"/>
</dbReference>
<dbReference type="Gene3D" id="1.10.260.40">
    <property type="entry name" value="lambda repressor-like DNA-binding domains"/>
    <property type="match status" value="1"/>
</dbReference>
<dbReference type="InterPro" id="IPR010982">
    <property type="entry name" value="Lambda_DNA-bd_dom_sf"/>
</dbReference>
<evidence type="ECO:0000256" key="3">
    <source>
        <dbReference type="ARBA" id="ARBA00023163"/>
    </source>
</evidence>
<accession>A0ABQ1J0W5</accession>
<dbReference type="InterPro" id="IPR047761">
    <property type="entry name" value="NadS-like"/>
</dbReference>
<dbReference type="PANTHER" id="PTHR36511:SF3">
    <property type="entry name" value="ANTITOXIN HIGA-2"/>
    <property type="match status" value="1"/>
</dbReference>
<proteinExistence type="predicted"/>
<organism evidence="5 6">
    <name type="scientific">Oceanisphaera marina</name>
    <dbReference type="NCBI Taxonomy" id="2017550"/>
    <lineage>
        <taxon>Bacteria</taxon>
        <taxon>Pseudomonadati</taxon>
        <taxon>Pseudomonadota</taxon>
        <taxon>Gammaproteobacteria</taxon>
        <taxon>Aeromonadales</taxon>
        <taxon>Aeromonadaceae</taxon>
        <taxon>Oceanisphaera</taxon>
    </lineage>
</organism>
<keyword evidence="3" id="KW-0804">Transcription</keyword>
<sequence length="95" mass="10468">MSFFNELTASLEEAVDIQQGRKAPARVTRYEIADVKSIREDLLKVTQVEFAATMGVSVDTIKSWECKRRNPAGLAAKVLATIQDDPTVYTALAAH</sequence>
<dbReference type="InterPro" id="IPR052359">
    <property type="entry name" value="HTH-type_reg/antitoxin"/>
</dbReference>
<dbReference type="Proteomes" id="UP000646152">
    <property type="component" value="Unassembled WGS sequence"/>
</dbReference>
<name>A0ABQ1J0W5_9GAMM</name>
<dbReference type="EMBL" id="BMKE01000048">
    <property type="protein sequence ID" value="GGB55034.1"/>
    <property type="molecule type" value="Genomic_DNA"/>
</dbReference>
<gene>
    <name evidence="5" type="ORF">GCM10011502_30000</name>
</gene>
<feature type="domain" description="HTH cro/C1-type" evidence="4">
    <location>
        <begin position="35"/>
        <end position="71"/>
    </location>
</feature>
<evidence type="ECO:0000259" key="4">
    <source>
        <dbReference type="PROSITE" id="PS50943"/>
    </source>
</evidence>
<dbReference type="InterPro" id="IPR001387">
    <property type="entry name" value="Cro/C1-type_HTH"/>
</dbReference>
<keyword evidence="2" id="KW-0238">DNA-binding</keyword>
<protein>
    <submittedName>
        <fullName evidence="5">Transcriptional regulator</fullName>
    </submittedName>
</protein>
<dbReference type="PANTHER" id="PTHR36511">
    <property type="entry name" value="MERR FAMILY BACTERIAL REGULATORY PROTEIN"/>
    <property type="match status" value="1"/>
</dbReference>
<evidence type="ECO:0000313" key="5">
    <source>
        <dbReference type="EMBL" id="GGB55034.1"/>
    </source>
</evidence>
<keyword evidence="6" id="KW-1185">Reference proteome</keyword>
<reference evidence="6" key="1">
    <citation type="journal article" date="2019" name="Int. J. Syst. Evol. Microbiol.">
        <title>The Global Catalogue of Microorganisms (GCM) 10K type strain sequencing project: providing services to taxonomists for standard genome sequencing and annotation.</title>
        <authorList>
            <consortium name="The Broad Institute Genomics Platform"/>
            <consortium name="The Broad Institute Genome Sequencing Center for Infectious Disease"/>
            <person name="Wu L."/>
            <person name="Ma J."/>
        </authorList>
    </citation>
    <scope>NUCLEOTIDE SEQUENCE [LARGE SCALE GENOMIC DNA]</scope>
    <source>
        <strain evidence="6">CGMCC 1.15923</strain>
    </source>
</reference>
<dbReference type="NCBIfam" id="NF041265">
    <property type="entry name" value="NadS"/>
    <property type="match status" value="1"/>
</dbReference>
<comment type="caution">
    <text evidence="5">The sequence shown here is derived from an EMBL/GenBank/DDBJ whole genome shotgun (WGS) entry which is preliminary data.</text>
</comment>
<keyword evidence="1" id="KW-0805">Transcription regulation</keyword>
<evidence type="ECO:0000313" key="6">
    <source>
        <dbReference type="Proteomes" id="UP000646152"/>
    </source>
</evidence>
<evidence type="ECO:0000256" key="1">
    <source>
        <dbReference type="ARBA" id="ARBA00023015"/>
    </source>
</evidence>
<dbReference type="PROSITE" id="PS50943">
    <property type="entry name" value="HTH_CROC1"/>
    <property type="match status" value="1"/>
</dbReference>
<dbReference type="RefSeq" id="WP_188630955.1">
    <property type="nucleotide sequence ID" value="NZ_BMKE01000048.1"/>
</dbReference>